<keyword evidence="6" id="KW-1185">Reference proteome</keyword>
<accession>A0A4Q7YTS3</accession>
<dbReference type="PANTHER" id="PTHR43065:SF48">
    <property type="entry name" value="HISTIDINE KINASE"/>
    <property type="match status" value="1"/>
</dbReference>
<organism evidence="5 6">
    <name type="scientific">Edaphobacter modestus</name>
    <dbReference type="NCBI Taxonomy" id="388466"/>
    <lineage>
        <taxon>Bacteria</taxon>
        <taxon>Pseudomonadati</taxon>
        <taxon>Acidobacteriota</taxon>
        <taxon>Terriglobia</taxon>
        <taxon>Terriglobales</taxon>
        <taxon>Acidobacteriaceae</taxon>
        <taxon>Edaphobacter</taxon>
    </lineage>
</organism>
<dbReference type="InterPro" id="IPR036890">
    <property type="entry name" value="HATPase_C_sf"/>
</dbReference>
<sequence length="463" mass="49777">MDLMERLAKHKTLGSAPREELAWLVANASLQKRSSGEVVSRKGQPVEGLFVILSGRMALFVDRGAGPNKLVEWGEGDVTGMLPYSRLVSPPGDAIALEPLEVLALHRDRLREMVQQCFEITSILVHLMVDRARLFTSTELQDEKMISLGKLSAGLAHELNNPASAMERNVCVLLNRLDGNEGAAREVGGAGLTGAQLEAVDAIRASCLEKKISGTRASIEQMDREDAIAEWLAAHELDTNNASMLADTEVTFEALNRVAEVVRGSALNAVLHWAATGCAVRRLASEIGDSATRISMLVMAIKGFTHMDQAMVAEPVALEPSLSNTTSVLRSKARDKSIAVVVELPADLPRVYGFAGELSQIWGNLLDNALDAAPHGGRVEVSASCEGQRVVVRVIDNGPGIPAEIRSRIFDPFFTTKPMGHGTGLGLDIVRRLVRHNDGAIDVASQPGRTEFQVMLPIAGAGH</sequence>
<comment type="catalytic activity">
    <reaction evidence="1">
        <text>ATP + protein L-histidine = ADP + protein N-phospho-L-histidine.</text>
        <dbReference type="EC" id="2.7.13.3"/>
    </reaction>
</comment>
<protein>
    <recommendedName>
        <fullName evidence="2">histidine kinase</fullName>
        <ecNumber evidence="2">2.7.13.3</ecNumber>
    </recommendedName>
</protein>
<dbReference type="CDD" id="cd00038">
    <property type="entry name" value="CAP_ED"/>
    <property type="match status" value="1"/>
</dbReference>
<evidence type="ECO:0000256" key="1">
    <source>
        <dbReference type="ARBA" id="ARBA00000085"/>
    </source>
</evidence>
<dbReference type="RefSeq" id="WP_207231860.1">
    <property type="nucleotide sequence ID" value="NZ_SHKW01000001.1"/>
</dbReference>
<dbReference type="EMBL" id="SHKW01000001">
    <property type="protein sequence ID" value="RZU40960.1"/>
    <property type="molecule type" value="Genomic_DNA"/>
</dbReference>
<dbReference type="PANTHER" id="PTHR43065">
    <property type="entry name" value="SENSOR HISTIDINE KINASE"/>
    <property type="match status" value="1"/>
</dbReference>
<dbReference type="Gene3D" id="3.30.565.10">
    <property type="entry name" value="Histidine kinase-like ATPase, C-terminal domain"/>
    <property type="match status" value="1"/>
</dbReference>
<evidence type="ECO:0000259" key="4">
    <source>
        <dbReference type="PROSITE" id="PS50109"/>
    </source>
</evidence>
<dbReference type="Gene3D" id="1.10.287.130">
    <property type="match status" value="1"/>
</dbReference>
<evidence type="ECO:0000313" key="6">
    <source>
        <dbReference type="Proteomes" id="UP000292958"/>
    </source>
</evidence>
<dbReference type="Proteomes" id="UP000292958">
    <property type="component" value="Unassembled WGS sequence"/>
</dbReference>
<dbReference type="Gene3D" id="2.60.120.10">
    <property type="entry name" value="Jelly Rolls"/>
    <property type="match status" value="1"/>
</dbReference>
<dbReference type="AlphaFoldDB" id="A0A4Q7YTS3"/>
<dbReference type="InterPro" id="IPR005467">
    <property type="entry name" value="His_kinase_dom"/>
</dbReference>
<dbReference type="PROSITE" id="PS50042">
    <property type="entry name" value="CNMP_BINDING_3"/>
    <property type="match status" value="1"/>
</dbReference>
<evidence type="ECO:0000313" key="5">
    <source>
        <dbReference type="EMBL" id="RZU40960.1"/>
    </source>
</evidence>
<dbReference type="InterPro" id="IPR018490">
    <property type="entry name" value="cNMP-bd_dom_sf"/>
</dbReference>
<dbReference type="EC" id="2.7.13.3" evidence="2"/>
<dbReference type="InterPro" id="IPR003594">
    <property type="entry name" value="HATPase_dom"/>
</dbReference>
<evidence type="ECO:0000256" key="2">
    <source>
        <dbReference type="ARBA" id="ARBA00012438"/>
    </source>
</evidence>
<dbReference type="InterPro" id="IPR014710">
    <property type="entry name" value="RmlC-like_jellyroll"/>
</dbReference>
<dbReference type="SMART" id="SM00387">
    <property type="entry name" value="HATPase_c"/>
    <property type="match status" value="1"/>
</dbReference>
<comment type="caution">
    <text evidence="5">The sequence shown here is derived from an EMBL/GenBank/DDBJ whole genome shotgun (WGS) entry which is preliminary data.</text>
</comment>
<feature type="domain" description="Histidine kinase" evidence="4">
    <location>
        <begin position="232"/>
        <end position="460"/>
    </location>
</feature>
<dbReference type="InterPro" id="IPR004358">
    <property type="entry name" value="Sig_transdc_His_kin-like_C"/>
</dbReference>
<dbReference type="PROSITE" id="PS50109">
    <property type="entry name" value="HIS_KIN"/>
    <property type="match status" value="1"/>
</dbReference>
<feature type="domain" description="Cyclic nucleotide-binding" evidence="3">
    <location>
        <begin position="12"/>
        <end position="114"/>
    </location>
</feature>
<dbReference type="GO" id="GO:0004673">
    <property type="term" value="F:protein histidine kinase activity"/>
    <property type="evidence" value="ECO:0007669"/>
    <property type="project" value="UniProtKB-EC"/>
</dbReference>
<gene>
    <name evidence="5" type="ORF">BDD14_2451</name>
</gene>
<reference evidence="5 6" key="1">
    <citation type="submission" date="2019-02" db="EMBL/GenBank/DDBJ databases">
        <title>Genomic Encyclopedia of Archaeal and Bacterial Type Strains, Phase II (KMG-II): from individual species to whole genera.</title>
        <authorList>
            <person name="Goeker M."/>
        </authorList>
    </citation>
    <scope>NUCLEOTIDE SEQUENCE [LARGE SCALE GENOMIC DNA]</scope>
    <source>
        <strain evidence="5 6">DSM 18101</strain>
    </source>
</reference>
<proteinExistence type="predicted"/>
<dbReference type="InterPro" id="IPR000595">
    <property type="entry name" value="cNMP-bd_dom"/>
</dbReference>
<name>A0A4Q7YTS3_9BACT</name>
<dbReference type="Pfam" id="PF02518">
    <property type="entry name" value="HATPase_c"/>
    <property type="match status" value="1"/>
</dbReference>
<dbReference type="SUPFAM" id="SSF51206">
    <property type="entry name" value="cAMP-binding domain-like"/>
    <property type="match status" value="1"/>
</dbReference>
<evidence type="ECO:0000259" key="3">
    <source>
        <dbReference type="PROSITE" id="PS50042"/>
    </source>
</evidence>
<dbReference type="Pfam" id="PF00027">
    <property type="entry name" value="cNMP_binding"/>
    <property type="match status" value="1"/>
</dbReference>
<dbReference type="PRINTS" id="PR00344">
    <property type="entry name" value="BCTRLSENSOR"/>
</dbReference>
<dbReference type="SUPFAM" id="SSF55874">
    <property type="entry name" value="ATPase domain of HSP90 chaperone/DNA topoisomerase II/histidine kinase"/>
    <property type="match status" value="1"/>
</dbReference>